<keyword evidence="9 14" id="KW-0472">Membrane</keyword>
<feature type="region of interest" description="Disordered" evidence="13">
    <location>
        <begin position="191"/>
        <end position="251"/>
    </location>
</feature>
<protein>
    <submittedName>
        <fullName evidence="17">VPS10 domain-containing receptor SorCS2</fullName>
    </submittedName>
</protein>
<dbReference type="FunFam" id="2.10.70.80:FF:000001">
    <property type="entry name" value="Sortilin-related VPS10 domain-containing receptor 1"/>
    <property type="match status" value="1"/>
</dbReference>
<dbReference type="InterPro" id="IPR031777">
    <property type="entry name" value="Sortilin_C"/>
</dbReference>
<dbReference type="InterPro" id="IPR015943">
    <property type="entry name" value="WD40/YVTN_repeat-like_dom_sf"/>
</dbReference>
<evidence type="ECO:0000256" key="4">
    <source>
        <dbReference type="ARBA" id="ARBA00022692"/>
    </source>
</evidence>
<evidence type="ECO:0000256" key="5">
    <source>
        <dbReference type="ARBA" id="ARBA00022729"/>
    </source>
</evidence>
<feature type="region of interest" description="Disordered" evidence="13">
    <location>
        <begin position="131"/>
        <end position="153"/>
    </location>
</feature>
<dbReference type="PANTHER" id="PTHR12106:SF9">
    <property type="entry name" value="VPS10 DOMAIN-CONTAINING RECEPTOR SORCS2"/>
    <property type="match status" value="1"/>
</dbReference>
<proteinExistence type="inferred from homology"/>
<keyword evidence="8" id="KW-0770">Synapse</keyword>
<keyword evidence="6" id="KW-0677">Repeat</keyword>
<dbReference type="CDD" id="cd00146">
    <property type="entry name" value="PKD"/>
    <property type="match status" value="1"/>
</dbReference>
<dbReference type="GeneID" id="105991282"/>
<dbReference type="STRING" id="10020.ENSDORP00000025997"/>
<evidence type="ECO:0000256" key="8">
    <source>
        <dbReference type="ARBA" id="ARBA00023018"/>
    </source>
</evidence>
<evidence type="ECO:0000256" key="1">
    <source>
        <dbReference type="ARBA" id="ARBA00004251"/>
    </source>
</evidence>
<evidence type="ECO:0000256" key="11">
    <source>
        <dbReference type="ARBA" id="ARBA00034105"/>
    </source>
</evidence>
<dbReference type="SUPFAM" id="SSF110296">
    <property type="entry name" value="Oligoxyloglucan reducing end-specific cellobiohydrolase"/>
    <property type="match status" value="1"/>
</dbReference>
<evidence type="ECO:0000256" key="14">
    <source>
        <dbReference type="SAM" id="Phobius"/>
    </source>
</evidence>
<dbReference type="FunFam" id="3.30.60.270:FF:000003">
    <property type="entry name" value="Sortilin-related VPS10 domain containing receptor 2"/>
    <property type="match status" value="1"/>
</dbReference>
<evidence type="ECO:0000313" key="16">
    <source>
        <dbReference type="Proteomes" id="UP000081671"/>
    </source>
</evidence>
<dbReference type="SMART" id="SM00602">
    <property type="entry name" value="VPS10"/>
    <property type="match status" value="1"/>
</dbReference>
<dbReference type="PROSITE" id="PS50093">
    <property type="entry name" value="PKD"/>
    <property type="match status" value="1"/>
</dbReference>
<dbReference type="KEGG" id="dord:105991282"/>
<dbReference type="OrthoDB" id="443634at2759"/>
<evidence type="ECO:0000256" key="6">
    <source>
        <dbReference type="ARBA" id="ARBA00022737"/>
    </source>
</evidence>
<keyword evidence="5" id="KW-0732">Signal</keyword>
<dbReference type="InterPro" id="IPR035986">
    <property type="entry name" value="PKD_dom_sf"/>
</dbReference>
<feature type="compositionally biased region" description="Basic and acidic residues" evidence="13">
    <location>
        <begin position="197"/>
        <end position="210"/>
    </location>
</feature>
<keyword evidence="17" id="KW-0675">Receptor</keyword>
<feature type="compositionally biased region" description="Polar residues" evidence="13">
    <location>
        <begin position="216"/>
        <end position="229"/>
    </location>
</feature>
<dbReference type="FunFam" id="2.130.10.10:FF:001214">
    <property type="entry name" value="Sortilin-related VPS10 domain-containing receptor 2"/>
    <property type="match status" value="1"/>
</dbReference>
<evidence type="ECO:0000256" key="2">
    <source>
        <dbReference type="ARBA" id="ARBA00010818"/>
    </source>
</evidence>
<organism evidence="16 17">
    <name type="scientific">Dipodomys ordii</name>
    <name type="common">Ord's kangaroo rat</name>
    <dbReference type="NCBI Taxonomy" id="10020"/>
    <lineage>
        <taxon>Eukaryota</taxon>
        <taxon>Metazoa</taxon>
        <taxon>Chordata</taxon>
        <taxon>Craniata</taxon>
        <taxon>Vertebrata</taxon>
        <taxon>Euteleostomi</taxon>
        <taxon>Mammalia</taxon>
        <taxon>Eutheria</taxon>
        <taxon>Euarchontoglires</taxon>
        <taxon>Glires</taxon>
        <taxon>Rodentia</taxon>
        <taxon>Castorimorpha</taxon>
        <taxon>Heteromyidae</taxon>
        <taxon>Dipodomyinae</taxon>
        <taxon>Dipodomys</taxon>
    </lineage>
</organism>
<name>A0A1S3FU21_DIPOR</name>
<sequence>MALKAAPAEHLRPQCEDGVLGAGSVRGAGARLVSGSGQGREMGLAGVLSAWHETVVTDQRLCRVRRRGQGHHEAACSYAQRAPAGIRRQAPSESQGLHVLPEFCQVPVPHVQGVNVLVFLLVAGFPLHSPPRSPFPKPCPQDRPLPRVLRPPSENRASVLRPAVPGRECLVKCSHPLCFCVFTCEMERMRTGPQQRRGAEAGRSGPEREGLYPCGQTPNLDDPTQTGASGSLAPPTSWGRDGVNACAEGGPERPPPADLPYLANAACISSFVPAAQVILILTKYYHADMGKVLESSLWRSSDFGTSYTKLTLQPGVTTVIDNFYICPSNKRKLILVSSSLSAREQSLFLSTDEGASFQRQPIPFLVETLIFHPKQEDKVLAYTKESKLYVSSDLGKKWTLLQERVTKDRVFWAVSGVDADPNLVHMEAQDLGGGFRYVTCVIHNCSGETPAAAGPVDAGSLTVQDEYVFFKATSTNRTNYYVSYRRGPFVLMKLPKYALPKDLQIISTDENQVFVAVQEWNQADTYNLYQSDPRGVHYSLVLEHVRSSRQAEESMVIDILEVRGVKGVFLANQKVDGKVTTLITYNKGRDWDYLRPPSTDMNGRPTNCQPPECHLHLHLRWADSPYVSGTVHTKDTAPGLIMGAGNLGSQLVEYKEEMYITSDCGRTWRQVFEEEHHVLYLDHGGVIAAIKDTSIPLKILKFSVDEGLTWSTHNFTSTSVFVDGLLSEPGEETLVMTVFGHISFRSDWELVKVDFRPSFPRPCGDEDYSSWNLTDLQGDHCIMGQQRSFRKRKSTSWCVKGRSFTSALTSRVCQCRDSDFLCDYGFERTPSLESAADKCSANFWFNPLSPPEDCALGQTYTSSLGAVLPGLCDTLWRRVPTTAHLPPHRLLLSPAPGPPHSQAAPPTWKTAVPLEGAARCRPSTRAAGPAEAPAERPAVPQGDVLTTRYQVDLGDDFKAMYVNLTLSGEPIRHRYDSPGVYRVSVRAENAAGHDEAVIFVQVNSPLQALYLEVVPVTGVNQEVNLTAVLLPPNPNLTVFYWWIAQSLQPLISLENRVATRFAEAGEVRVTVQAACGSSVLQDSRVVRVLDQFQVVSLQFSQDLDSYNPNTPEWREDVGLVVTRMLSKETSIPEELLLTVVKPGLPTLADLYVLLPPPRPTRKRSLSSDKRVAAIQQVLSAHKISFPVRGGLRVLVALRETDSGSQRLGGGGYWAAAVLFVVGLLAVVVFILYKFKRKRPGRTVYAQMHNEKEQEMTSPVSHSEDTQGTVQGNHSGVVLSINSREMHSYLVS</sequence>
<dbReference type="Pfam" id="PF15902">
    <property type="entry name" value="Sortilin-Vps10"/>
    <property type="match status" value="1"/>
</dbReference>
<feature type="compositionally biased region" description="Polar residues" evidence="13">
    <location>
        <begin position="1255"/>
        <end position="1271"/>
    </location>
</feature>
<keyword evidence="3" id="KW-1003">Cell membrane</keyword>
<dbReference type="InterPro" id="IPR013783">
    <property type="entry name" value="Ig-like_fold"/>
</dbReference>
<evidence type="ECO:0000259" key="15">
    <source>
        <dbReference type="PROSITE" id="PS50093"/>
    </source>
</evidence>
<dbReference type="Gene3D" id="2.10.70.80">
    <property type="match status" value="1"/>
</dbReference>
<dbReference type="InterPro" id="IPR000601">
    <property type="entry name" value="PKD_dom"/>
</dbReference>
<keyword evidence="16" id="KW-1185">Reference proteome</keyword>
<feature type="transmembrane region" description="Helical" evidence="14">
    <location>
        <begin position="1212"/>
        <end position="1232"/>
    </location>
</feature>
<dbReference type="SUPFAM" id="SSF49299">
    <property type="entry name" value="PKD domain"/>
    <property type="match status" value="1"/>
</dbReference>
<dbReference type="InterPro" id="IPR006581">
    <property type="entry name" value="VPS10"/>
</dbReference>
<dbReference type="Gene3D" id="3.30.60.270">
    <property type="match status" value="1"/>
</dbReference>
<evidence type="ECO:0000256" key="10">
    <source>
        <dbReference type="ARBA" id="ARBA00023180"/>
    </source>
</evidence>
<evidence type="ECO:0000256" key="3">
    <source>
        <dbReference type="ARBA" id="ARBA00022475"/>
    </source>
</evidence>
<feature type="region of interest" description="Disordered" evidence="13">
    <location>
        <begin position="1251"/>
        <end position="1271"/>
    </location>
</feature>
<dbReference type="Proteomes" id="UP000081671">
    <property type="component" value="Unplaced"/>
</dbReference>
<feature type="compositionally biased region" description="Pro residues" evidence="13">
    <location>
        <begin position="131"/>
        <end position="143"/>
    </location>
</feature>
<evidence type="ECO:0000256" key="9">
    <source>
        <dbReference type="ARBA" id="ARBA00023136"/>
    </source>
</evidence>
<accession>A0A1S3FU21</accession>
<dbReference type="RefSeq" id="XP_012879347.1">
    <property type="nucleotide sequence ID" value="XM_013023893.1"/>
</dbReference>
<dbReference type="Pfam" id="PF00801">
    <property type="entry name" value="PKD"/>
    <property type="match status" value="1"/>
</dbReference>
<keyword evidence="10" id="KW-0325">Glycoprotein</keyword>
<dbReference type="Gene3D" id="2.130.10.10">
    <property type="entry name" value="YVTN repeat-like/Quinoprotein amine dehydrogenase"/>
    <property type="match status" value="1"/>
</dbReference>
<dbReference type="Pfam" id="PF15901">
    <property type="entry name" value="Sortilin_C"/>
    <property type="match status" value="1"/>
</dbReference>
<dbReference type="PANTHER" id="PTHR12106">
    <property type="entry name" value="SORTILIN RELATED"/>
    <property type="match status" value="1"/>
</dbReference>
<dbReference type="FunCoup" id="A0A1S3FU21">
    <property type="interactions" value="174"/>
</dbReference>
<gene>
    <name evidence="17" type="primary">Sorcs2</name>
</gene>
<dbReference type="GO" id="GO:0014069">
    <property type="term" value="C:postsynaptic density"/>
    <property type="evidence" value="ECO:0007669"/>
    <property type="project" value="UniProtKB-SubCell"/>
</dbReference>
<dbReference type="GO" id="GO:0097060">
    <property type="term" value="C:synaptic membrane"/>
    <property type="evidence" value="ECO:0007669"/>
    <property type="project" value="UniProtKB-SubCell"/>
</dbReference>
<keyword evidence="4 14" id="KW-0812">Transmembrane</keyword>
<dbReference type="InParanoid" id="A0A1S3FU21"/>
<comment type="similarity">
    <text evidence="2">Belongs to the VPS10-related sortilin family. SORCS subfamily.</text>
</comment>
<reference evidence="17" key="1">
    <citation type="submission" date="2025-08" db="UniProtKB">
        <authorList>
            <consortium name="RefSeq"/>
        </authorList>
    </citation>
    <scope>IDENTIFICATION</scope>
    <source>
        <tissue evidence="17">Kidney</tissue>
    </source>
</reference>
<dbReference type="InterPro" id="IPR031778">
    <property type="entry name" value="Sortilin_N"/>
</dbReference>
<evidence type="ECO:0000256" key="12">
    <source>
        <dbReference type="ARBA" id="ARBA00034109"/>
    </source>
</evidence>
<dbReference type="CTD" id="57537"/>
<evidence type="ECO:0000256" key="7">
    <source>
        <dbReference type="ARBA" id="ARBA00022989"/>
    </source>
</evidence>
<dbReference type="InterPro" id="IPR050310">
    <property type="entry name" value="VPS10-sortilin"/>
</dbReference>
<keyword evidence="7 14" id="KW-1133">Transmembrane helix</keyword>
<evidence type="ECO:0000256" key="13">
    <source>
        <dbReference type="SAM" id="MobiDB-lite"/>
    </source>
</evidence>
<evidence type="ECO:0000313" key="17">
    <source>
        <dbReference type="RefSeq" id="XP_012879347.1"/>
    </source>
</evidence>
<dbReference type="Gene3D" id="2.60.40.10">
    <property type="entry name" value="Immunoglobulins"/>
    <property type="match status" value="1"/>
</dbReference>
<feature type="domain" description="PKD" evidence="15">
    <location>
        <begin position="949"/>
        <end position="1009"/>
    </location>
</feature>
<comment type="subcellular location">
    <subcellularLocation>
        <location evidence="1">Cell membrane</location>
        <topology evidence="1">Single-pass type I membrane protein</topology>
    </subcellularLocation>
    <subcellularLocation>
        <location evidence="11">Postsynaptic density</location>
    </subcellularLocation>
    <subcellularLocation>
        <location evidence="12">Synaptic cell membrane</location>
    </subcellularLocation>
</comment>